<dbReference type="AlphaFoldDB" id="A0A8H6HT78"/>
<feature type="compositionally biased region" description="Polar residues" evidence="1">
    <location>
        <begin position="1"/>
        <end position="12"/>
    </location>
</feature>
<dbReference type="EMBL" id="JACGCI010000044">
    <property type="protein sequence ID" value="KAF6752365.1"/>
    <property type="molecule type" value="Genomic_DNA"/>
</dbReference>
<evidence type="ECO:0000256" key="1">
    <source>
        <dbReference type="SAM" id="MobiDB-lite"/>
    </source>
</evidence>
<evidence type="ECO:0000313" key="3">
    <source>
        <dbReference type="Proteomes" id="UP000521943"/>
    </source>
</evidence>
<proteinExistence type="predicted"/>
<name>A0A8H6HT78_9AGAR</name>
<accession>A0A8H6HT78</accession>
<evidence type="ECO:0000313" key="2">
    <source>
        <dbReference type="EMBL" id="KAF6752365.1"/>
    </source>
</evidence>
<comment type="caution">
    <text evidence="2">The sequence shown here is derived from an EMBL/GenBank/DDBJ whole genome shotgun (WGS) entry which is preliminary data.</text>
</comment>
<sequence length="200" mass="21848">MSSPAQFVTPSHNVDPCYPRAGPIEDANEGSLLQTDGIAIRNTISTPFPHSPTHNLFTAHLAITYIRTLTTPCSCVLVENTNTSAQRTSDTTSVAATVSSETDITHPVLQGHDGGSRSSKTIRSTVALLLPHIAHTHPALSHKRTDRCLAAHQITPDDTDSLIPAQGENRRWTSEDNLGETWEKLGRTWSYGRMVDTRSR</sequence>
<protein>
    <submittedName>
        <fullName evidence="2">Uncharacterized protein</fullName>
    </submittedName>
</protein>
<dbReference type="Proteomes" id="UP000521943">
    <property type="component" value="Unassembled WGS sequence"/>
</dbReference>
<keyword evidence="3" id="KW-1185">Reference proteome</keyword>
<reference evidence="2 3" key="1">
    <citation type="submission" date="2020-07" db="EMBL/GenBank/DDBJ databases">
        <title>Comparative genomics of pyrophilous fungi reveals a link between fire events and developmental genes.</title>
        <authorList>
            <consortium name="DOE Joint Genome Institute"/>
            <person name="Steindorff A.S."/>
            <person name="Carver A."/>
            <person name="Calhoun S."/>
            <person name="Stillman K."/>
            <person name="Liu H."/>
            <person name="Lipzen A."/>
            <person name="Pangilinan J."/>
            <person name="Labutti K."/>
            <person name="Bruns T.D."/>
            <person name="Grigoriev I.V."/>
        </authorList>
    </citation>
    <scope>NUCLEOTIDE SEQUENCE [LARGE SCALE GENOMIC DNA]</scope>
    <source>
        <strain evidence="2 3">CBS 144469</strain>
    </source>
</reference>
<organism evidence="2 3">
    <name type="scientific">Ephemerocybe angulata</name>
    <dbReference type="NCBI Taxonomy" id="980116"/>
    <lineage>
        <taxon>Eukaryota</taxon>
        <taxon>Fungi</taxon>
        <taxon>Dikarya</taxon>
        <taxon>Basidiomycota</taxon>
        <taxon>Agaricomycotina</taxon>
        <taxon>Agaricomycetes</taxon>
        <taxon>Agaricomycetidae</taxon>
        <taxon>Agaricales</taxon>
        <taxon>Agaricineae</taxon>
        <taxon>Psathyrellaceae</taxon>
        <taxon>Ephemerocybe</taxon>
    </lineage>
</organism>
<gene>
    <name evidence="2" type="ORF">DFP72DRAFT_1171595</name>
</gene>
<feature type="region of interest" description="Disordered" evidence="1">
    <location>
        <begin position="1"/>
        <end position="28"/>
    </location>
</feature>
<feature type="non-terminal residue" evidence="2">
    <location>
        <position position="200"/>
    </location>
</feature>